<keyword evidence="2" id="KW-1185">Reference proteome</keyword>
<organism evidence="1 2">
    <name type="scientific">Eumeta variegata</name>
    <name type="common">Bagworm moth</name>
    <name type="synonym">Eumeta japonica</name>
    <dbReference type="NCBI Taxonomy" id="151549"/>
    <lineage>
        <taxon>Eukaryota</taxon>
        <taxon>Metazoa</taxon>
        <taxon>Ecdysozoa</taxon>
        <taxon>Arthropoda</taxon>
        <taxon>Hexapoda</taxon>
        <taxon>Insecta</taxon>
        <taxon>Pterygota</taxon>
        <taxon>Neoptera</taxon>
        <taxon>Endopterygota</taxon>
        <taxon>Lepidoptera</taxon>
        <taxon>Glossata</taxon>
        <taxon>Ditrysia</taxon>
        <taxon>Tineoidea</taxon>
        <taxon>Psychidae</taxon>
        <taxon>Oiketicinae</taxon>
        <taxon>Eumeta</taxon>
    </lineage>
</organism>
<evidence type="ECO:0000313" key="1">
    <source>
        <dbReference type="EMBL" id="GBP87850.1"/>
    </source>
</evidence>
<protein>
    <submittedName>
        <fullName evidence="1">Uncharacterized protein</fullName>
    </submittedName>
</protein>
<gene>
    <name evidence="1" type="ORF">EVAR_64425_1</name>
</gene>
<name>A0A4C1ZJ28_EUMVA</name>
<proteinExistence type="predicted"/>
<dbReference type="AlphaFoldDB" id="A0A4C1ZJ28"/>
<evidence type="ECO:0000313" key="2">
    <source>
        <dbReference type="Proteomes" id="UP000299102"/>
    </source>
</evidence>
<comment type="caution">
    <text evidence="1">The sequence shown here is derived from an EMBL/GenBank/DDBJ whole genome shotgun (WGS) entry which is preliminary data.</text>
</comment>
<dbReference type="EMBL" id="BGZK01001890">
    <property type="protein sequence ID" value="GBP87850.1"/>
    <property type="molecule type" value="Genomic_DNA"/>
</dbReference>
<reference evidence="1 2" key="1">
    <citation type="journal article" date="2019" name="Commun. Biol.">
        <title>The bagworm genome reveals a unique fibroin gene that provides high tensile strength.</title>
        <authorList>
            <person name="Kono N."/>
            <person name="Nakamura H."/>
            <person name="Ohtoshi R."/>
            <person name="Tomita M."/>
            <person name="Numata K."/>
            <person name="Arakawa K."/>
        </authorList>
    </citation>
    <scope>NUCLEOTIDE SEQUENCE [LARGE SCALE GENOMIC DNA]</scope>
</reference>
<dbReference type="Proteomes" id="UP000299102">
    <property type="component" value="Unassembled WGS sequence"/>
</dbReference>
<sequence>MHPTAAAEAARVSELLPSSFALALVRVVNPIGQSGAQRVKRGARRVCSAAHTHARRPALAPVGIGRDLDGIVAGDVCDVVRTRGRRGCPCQLASDPAAPRRGVRCCRESTRISVRSWVFLTLLMGVGAGRRTYCCPMPERLLVGDTTPTDQVAMVRTIVSGIMPVPSPHRPRARAVIAHAQPAGGGGHPA</sequence>
<accession>A0A4C1ZJ28</accession>